<dbReference type="VEuPathDB" id="FungiDB:MELLADRAFT_72721"/>
<keyword evidence="4" id="KW-1185">Reference proteome</keyword>
<accession>F4RY09</accession>
<keyword evidence="1" id="KW-0812">Transmembrane</keyword>
<sequence length="263" mass="29590">MCLVSVILWLCICHFVFVRQRAVSDDLAPKGRLLSTTATWALNISLVMIILVPSAVIVTVCSQLTYEYGRVRQVVMPVTKHLRHLAHNCTSGRCSVNHVASQVIVLTRAVHHIDRLVHDTTASIYFYVFCDALSFLFYVPFVYLLFQSFKTQRGSDHSTKRQTGGVFSNTVIEVVMIFLRVVLGVCAIRLIRNGEFIMDANFWLILRIGITSTISTLGNITLFLILDSLRKNDTIDPATRISLSRFTRLMPIGTHKSDGKSLV</sequence>
<evidence type="ECO:0000313" key="3">
    <source>
        <dbReference type="EMBL" id="EGG02725.1"/>
    </source>
</evidence>
<feature type="signal peptide" evidence="2">
    <location>
        <begin position="1"/>
        <end position="18"/>
    </location>
</feature>
<dbReference type="KEGG" id="mlr:MELLADRAFT_72721"/>
<dbReference type="Proteomes" id="UP000001072">
    <property type="component" value="Unassembled WGS sequence"/>
</dbReference>
<feature type="transmembrane region" description="Helical" evidence="1">
    <location>
        <begin position="124"/>
        <end position="146"/>
    </location>
</feature>
<gene>
    <name evidence="3" type="ORF">MELLADRAFT_72721</name>
</gene>
<feature type="transmembrane region" description="Helical" evidence="1">
    <location>
        <begin position="166"/>
        <end position="191"/>
    </location>
</feature>
<keyword evidence="2" id="KW-0732">Signal</keyword>
<name>F4RY09_MELLP</name>
<protein>
    <submittedName>
        <fullName evidence="3">Uncharacterized protein</fullName>
    </submittedName>
</protein>
<dbReference type="EMBL" id="GL883129">
    <property type="protein sequence ID" value="EGG02725.1"/>
    <property type="molecule type" value="Genomic_DNA"/>
</dbReference>
<dbReference type="InParanoid" id="F4RY09"/>
<reference evidence="4" key="1">
    <citation type="journal article" date="2011" name="Proc. Natl. Acad. Sci. U.S.A.">
        <title>Obligate biotrophy features unraveled by the genomic analysis of rust fungi.</title>
        <authorList>
            <person name="Duplessis S."/>
            <person name="Cuomo C.A."/>
            <person name="Lin Y.-C."/>
            <person name="Aerts A."/>
            <person name="Tisserant E."/>
            <person name="Veneault-Fourrey C."/>
            <person name="Joly D.L."/>
            <person name="Hacquard S."/>
            <person name="Amselem J."/>
            <person name="Cantarel B.L."/>
            <person name="Chiu R."/>
            <person name="Coutinho P.M."/>
            <person name="Feau N."/>
            <person name="Field M."/>
            <person name="Frey P."/>
            <person name="Gelhaye E."/>
            <person name="Goldberg J."/>
            <person name="Grabherr M.G."/>
            <person name="Kodira C.D."/>
            <person name="Kohler A."/>
            <person name="Kuees U."/>
            <person name="Lindquist E.A."/>
            <person name="Lucas S.M."/>
            <person name="Mago R."/>
            <person name="Mauceli E."/>
            <person name="Morin E."/>
            <person name="Murat C."/>
            <person name="Pangilinan J.L."/>
            <person name="Park R."/>
            <person name="Pearson M."/>
            <person name="Quesneville H."/>
            <person name="Rouhier N."/>
            <person name="Sakthikumar S."/>
            <person name="Salamov A.A."/>
            <person name="Schmutz J."/>
            <person name="Selles B."/>
            <person name="Shapiro H."/>
            <person name="Tanguay P."/>
            <person name="Tuskan G.A."/>
            <person name="Henrissat B."/>
            <person name="Van de Peer Y."/>
            <person name="Rouze P."/>
            <person name="Ellis J.G."/>
            <person name="Dodds P.N."/>
            <person name="Schein J.E."/>
            <person name="Zhong S."/>
            <person name="Hamelin R.C."/>
            <person name="Grigoriev I.V."/>
            <person name="Szabo L.J."/>
            <person name="Martin F."/>
        </authorList>
    </citation>
    <scope>NUCLEOTIDE SEQUENCE [LARGE SCALE GENOMIC DNA]</scope>
    <source>
        <strain evidence="4">98AG31 / pathotype 3-4-7</strain>
    </source>
</reference>
<organism evidence="4">
    <name type="scientific">Melampsora larici-populina (strain 98AG31 / pathotype 3-4-7)</name>
    <name type="common">Poplar leaf rust fungus</name>
    <dbReference type="NCBI Taxonomy" id="747676"/>
    <lineage>
        <taxon>Eukaryota</taxon>
        <taxon>Fungi</taxon>
        <taxon>Dikarya</taxon>
        <taxon>Basidiomycota</taxon>
        <taxon>Pucciniomycotina</taxon>
        <taxon>Pucciniomycetes</taxon>
        <taxon>Pucciniales</taxon>
        <taxon>Melampsoraceae</taxon>
        <taxon>Melampsora</taxon>
    </lineage>
</organism>
<dbReference type="GeneID" id="18932172"/>
<proteinExistence type="predicted"/>
<keyword evidence="1" id="KW-1133">Transmembrane helix</keyword>
<dbReference type="AlphaFoldDB" id="F4RY09"/>
<evidence type="ECO:0000256" key="1">
    <source>
        <dbReference type="SAM" id="Phobius"/>
    </source>
</evidence>
<dbReference type="RefSeq" id="XP_007414127.1">
    <property type="nucleotide sequence ID" value="XM_007414065.1"/>
</dbReference>
<keyword evidence="1" id="KW-0472">Membrane</keyword>
<feature type="transmembrane region" description="Helical" evidence="1">
    <location>
        <begin position="203"/>
        <end position="226"/>
    </location>
</feature>
<feature type="transmembrane region" description="Helical" evidence="1">
    <location>
        <begin position="40"/>
        <end position="66"/>
    </location>
</feature>
<evidence type="ECO:0000256" key="2">
    <source>
        <dbReference type="SAM" id="SignalP"/>
    </source>
</evidence>
<evidence type="ECO:0000313" key="4">
    <source>
        <dbReference type="Proteomes" id="UP000001072"/>
    </source>
</evidence>
<dbReference type="HOGENOM" id="CLU_1057984_0_0_1"/>
<feature type="chain" id="PRO_5003321128" evidence="2">
    <location>
        <begin position="19"/>
        <end position="263"/>
    </location>
</feature>